<dbReference type="OrthoDB" id="123949at2759"/>
<evidence type="ECO:0000313" key="1">
    <source>
        <dbReference type="EMBL" id="GMF16824.1"/>
    </source>
</evidence>
<proteinExistence type="predicted"/>
<organism evidence="1 2">
    <name type="scientific">Phytophthora lilii</name>
    <dbReference type="NCBI Taxonomy" id="2077276"/>
    <lineage>
        <taxon>Eukaryota</taxon>
        <taxon>Sar</taxon>
        <taxon>Stramenopiles</taxon>
        <taxon>Oomycota</taxon>
        <taxon>Peronosporomycetes</taxon>
        <taxon>Peronosporales</taxon>
        <taxon>Peronosporaceae</taxon>
        <taxon>Phytophthora</taxon>
    </lineage>
</organism>
<protein>
    <submittedName>
        <fullName evidence="1">Unnamed protein product</fullName>
    </submittedName>
</protein>
<gene>
    <name evidence="1" type="ORF">Plil01_000607000</name>
</gene>
<dbReference type="Proteomes" id="UP001165083">
    <property type="component" value="Unassembled WGS sequence"/>
</dbReference>
<dbReference type="EMBL" id="BSXW01000263">
    <property type="protein sequence ID" value="GMF16824.1"/>
    <property type="molecule type" value="Genomic_DNA"/>
</dbReference>
<evidence type="ECO:0000313" key="2">
    <source>
        <dbReference type="Proteomes" id="UP001165083"/>
    </source>
</evidence>
<name>A0A9W6TM57_9STRA</name>
<sequence length="226" mass="25707">MFVKGSGTGIKTRAFYITSYLASLLCMQTGGRWGSLWQRIYLGAYGDLMRNALIIMLPPPRSKFPATTALPEPDNFAKECGLTEWQPGSVHSIPLIWNFMKGVGGCTDKGQIFFWRMEDKPLVSMLVQGWFHEPSEFDFSRFEKKKAIVVGSSVSLKLSAFDHAYTCLLSSWRKEELFQLERLLHQLDEDDMDDRYCYSGGSIRDFLRESMEDIMVVVAANITAVK</sequence>
<keyword evidence="2" id="KW-1185">Reference proteome</keyword>
<comment type="caution">
    <text evidence="1">The sequence shown here is derived from an EMBL/GenBank/DDBJ whole genome shotgun (WGS) entry which is preliminary data.</text>
</comment>
<reference evidence="1" key="1">
    <citation type="submission" date="2023-04" db="EMBL/GenBank/DDBJ databases">
        <title>Phytophthora lilii NBRC 32176.</title>
        <authorList>
            <person name="Ichikawa N."/>
            <person name="Sato H."/>
            <person name="Tonouchi N."/>
        </authorList>
    </citation>
    <scope>NUCLEOTIDE SEQUENCE</scope>
    <source>
        <strain evidence="1">NBRC 32176</strain>
    </source>
</reference>
<accession>A0A9W6TM57</accession>
<dbReference type="AlphaFoldDB" id="A0A9W6TM57"/>